<protein>
    <submittedName>
        <fullName evidence="2">Uncharacterized protein</fullName>
    </submittedName>
</protein>
<dbReference type="VEuPathDB" id="VectorBase:AMAM017450"/>
<sequence>MIAFRRRTKSPGWTIIHHRPRRPRPSVTISEGIASNAAVTITGAAAMITSVPVGTTLSATRGTITNQAAADGRETTTASGTVAIAAASAIWTVPFPARTMGVEAGAVDCCRNRLARRVADGTVTVRMTTVVVVVAAVVEVAPAAAVEEVSMEVVAAGVVAVVETIVIVTHRAVGMETIVRAVATAPIPVAIGTTAPGCRRSVEYHRWATGVTKRTMVAVVVVVGVVGATWTMVRIGTIERTMSYRRRRNKQSTVSTFLRREGTRALYSNINPIIIQ</sequence>
<proteinExistence type="predicted"/>
<keyword evidence="1" id="KW-1133">Transmembrane helix</keyword>
<organism evidence="2 3">
    <name type="scientific">Anopheles maculatus</name>
    <dbReference type="NCBI Taxonomy" id="74869"/>
    <lineage>
        <taxon>Eukaryota</taxon>
        <taxon>Metazoa</taxon>
        <taxon>Ecdysozoa</taxon>
        <taxon>Arthropoda</taxon>
        <taxon>Hexapoda</taxon>
        <taxon>Insecta</taxon>
        <taxon>Pterygota</taxon>
        <taxon>Neoptera</taxon>
        <taxon>Endopterygota</taxon>
        <taxon>Diptera</taxon>
        <taxon>Nematocera</taxon>
        <taxon>Culicoidea</taxon>
        <taxon>Culicidae</taxon>
        <taxon>Anophelinae</taxon>
        <taxon>Anopheles</taxon>
        <taxon>Anopheles maculatus group</taxon>
    </lineage>
</organism>
<keyword evidence="1" id="KW-0472">Membrane</keyword>
<name>A0A182T111_9DIPT</name>
<keyword evidence="1" id="KW-0812">Transmembrane</keyword>
<dbReference type="Proteomes" id="UP000075901">
    <property type="component" value="Unassembled WGS sequence"/>
</dbReference>
<reference evidence="2" key="2">
    <citation type="submission" date="2020-05" db="UniProtKB">
        <authorList>
            <consortium name="EnsemblMetazoa"/>
        </authorList>
    </citation>
    <scope>IDENTIFICATION</scope>
    <source>
        <strain evidence="2">maculatus3</strain>
    </source>
</reference>
<accession>A0A182T111</accession>
<dbReference type="AlphaFoldDB" id="A0A182T111"/>
<keyword evidence="3" id="KW-1185">Reference proteome</keyword>
<reference evidence="3" key="1">
    <citation type="submission" date="2013-09" db="EMBL/GenBank/DDBJ databases">
        <title>The Genome Sequence of Anopheles maculatus species B.</title>
        <authorList>
            <consortium name="The Broad Institute Genomics Platform"/>
            <person name="Neafsey D.E."/>
            <person name="Besansky N."/>
            <person name="Howell P."/>
            <person name="Walton C."/>
            <person name="Young S.K."/>
            <person name="Zeng Q."/>
            <person name="Gargeya S."/>
            <person name="Fitzgerald M."/>
            <person name="Haas B."/>
            <person name="Abouelleil A."/>
            <person name="Allen A.W."/>
            <person name="Alvarado L."/>
            <person name="Arachchi H.M."/>
            <person name="Berlin A.M."/>
            <person name="Chapman S.B."/>
            <person name="Gainer-Dewar J."/>
            <person name="Goldberg J."/>
            <person name="Griggs A."/>
            <person name="Gujja S."/>
            <person name="Hansen M."/>
            <person name="Howarth C."/>
            <person name="Imamovic A."/>
            <person name="Ireland A."/>
            <person name="Larimer J."/>
            <person name="McCowan C."/>
            <person name="Murphy C."/>
            <person name="Pearson M."/>
            <person name="Poon T.W."/>
            <person name="Priest M."/>
            <person name="Roberts A."/>
            <person name="Saif S."/>
            <person name="Shea T."/>
            <person name="Sisk P."/>
            <person name="Sykes S."/>
            <person name="Wortman J."/>
            <person name="Nusbaum C."/>
            <person name="Birren B."/>
        </authorList>
    </citation>
    <scope>NUCLEOTIDE SEQUENCE [LARGE SCALE GENOMIC DNA]</scope>
    <source>
        <strain evidence="3">maculatus3</strain>
    </source>
</reference>
<feature type="transmembrane region" description="Helical" evidence="1">
    <location>
        <begin position="123"/>
        <end position="145"/>
    </location>
</feature>
<dbReference type="EnsemblMetazoa" id="AMAM017450-RA">
    <property type="protein sequence ID" value="AMAM017450-PA"/>
    <property type="gene ID" value="AMAM017450"/>
</dbReference>
<feature type="transmembrane region" description="Helical" evidence="1">
    <location>
        <begin position="215"/>
        <end position="237"/>
    </location>
</feature>
<evidence type="ECO:0000313" key="2">
    <source>
        <dbReference type="EnsemblMetazoa" id="AMAM017450-PA"/>
    </source>
</evidence>
<evidence type="ECO:0000313" key="3">
    <source>
        <dbReference type="Proteomes" id="UP000075901"/>
    </source>
</evidence>
<evidence type="ECO:0000256" key="1">
    <source>
        <dbReference type="SAM" id="Phobius"/>
    </source>
</evidence>